<protein>
    <submittedName>
        <fullName evidence="1 3">Uncharacterized protein</fullName>
    </submittedName>
</protein>
<keyword evidence="2" id="KW-1185">Reference proteome</keyword>
<dbReference type="OrthoDB" id="5848222at2759"/>
<proteinExistence type="predicted"/>
<accession>A0A183G2N7</accession>
<name>A0A183G2N7_HELPZ</name>
<organism evidence="2 3">
    <name type="scientific">Heligmosomoides polygyrus</name>
    <name type="common">Parasitic roundworm</name>
    <dbReference type="NCBI Taxonomy" id="6339"/>
    <lineage>
        <taxon>Eukaryota</taxon>
        <taxon>Metazoa</taxon>
        <taxon>Ecdysozoa</taxon>
        <taxon>Nematoda</taxon>
        <taxon>Chromadorea</taxon>
        <taxon>Rhabditida</taxon>
        <taxon>Rhabditina</taxon>
        <taxon>Rhabditomorpha</taxon>
        <taxon>Strongyloidea</taxon>
        <taxon>Heligmosomidae</taxon>
        <taxon>Heligmosomoides</taxon>
    </lineage>
</organism>
<dbReference type="Proteomes" id="UP000050761">
    <property type="component" value="Unassembled WGS sequence"/>
</dbReference>
<accession>A0A3P8B8Q5</accession>
<evidence type="ECO:0000313" key="1">
    <source>
        <dbReference type="EMBL" id="VDP03235.1"/>
    </source>
</evidence>
<reference evidence="3" key="2">
    <citation type="submission" date="2019-09" db="UniProtKB">
        <authorList>
            <consortium name="WormBaseParasite"/>
        </authorList>
    </citation>
    <scope>IDENTIFICATION</scope>
</reference>
<dbReference type="AlphaFoldDB" id="A0A183G2N7"/>
<evidence type="ECO:0000313" key="2">
    <source>
        <dbReference type="Proteomes" id="UP000050761"/>
    </source>
</evidence>
<sequence>METKMLRWTAEVTRMDSIRNGVIRQKFDVAPVFDKMREARLRWCSHVLCGEDDSVSKIGLNFEMQITTPSFGDNARLQLQKQLGKMSRIDFFAVWMTTSPQLCDWA</sequence>
<dbReference type="EMBL" id="UZAH01028929">
    <property type="protein sequence ID" value="VDP03235.1"/>
    <property type="molecule type" value="Genomic_DNA"/>
</dbReference>
<gene>
    <name evidence="1" type="ORF">HPBE_LOCUS15582</name>
</gene>
<evidence type="ECO:0000313" key="3">
    <source>
        <dbReference type="WBParaSite" id="HPBE_0001558301-mRNA-1"/>
    </source>
</evidence>
<reference evidence="1 2" key="1">
    <citation type="submission" date="2018-11" db="EMBL/GenBank/DDBJ databases">
        <authorList>
            <consortium name="Pathogen Informatics"/>
        </authorList>
    </citation>
    <scope>NUCLEOTIDE SEQUENCE [LARGE SCALE GENOMIC DNA]</scope>
</reference>
<dbReference type="WBParaSite" id="HPBE_0001558301-mRNA-1">
    <property type="protein sequence ID" value="HPBE_0001558301-mRNA-1"/>
    <property type="gene ID" value="HPBE_0001558301"/>
</dbReference>